<dbReference type="RefSeq" id="WP_132939976.1">
    <property type="nucleotide sequence ID" value="NZ_CP119676.1"/>
</dbReference>
<dbReference type="SUPFAM" id="SSF55681">
    <property type="entry name" value="Class II aaRS and biotin synthetases"/>
    <property type="match status" value="1"/>
</dbReference>
<feature type="domain" description="BPL/LPL catalytic" evidence="2">
    <location>
        <begin position="63"/>
        <end position="255"/>
    </location>
</feature>
<proteinExistence type="predicted"/>
<feature type="region of interest" description="Disordered" evidence="1">
    <location>
        <begin position="1"/>
        <end position="20"/>
    </location>
</feature>
<dbReference type="EMBL" id="SLZW01000010">
    <property type="protein sequence ID" value="TCS60677.1"/>
    <property type="molecule type" value="Genomic_DNA"/>
</dbReference>
<dbReference type="OrthoDB" id="7364083at2"/>
<dbReference type="AlphaFoldDB" id="A0A4R3J5S2"/>
<accession>A0A4R3J5S2</accession>
<dbReference type="Gene3D" id="3.30.930.10">
    <property type="entry name" value="Bira Bifunctional Protein, Domain 2"/>
    <property type="match status" value="1"/>
</dbReference>
<sequence length="280" mass="30143">MTMPPYGGFATDDPTHTSPPTNIPWPANGAFGPPGFYECLHPNEHIARDRSVAQAVAQAAPKNTSIPSFRLWRSTPAVIASSADTRLPHFDFAVQRLTQQGWPVVVRDTGGSAIPNGPGVVNLSLFIPRSDPSSLDIDAVYRLICDPIIETLAHWGVRAQMGAVDDAFCDGRYNIVAGGRKIAGTAQAWRGGGRETPGYILAHAALFADIDTIAATNIVNRFYYLAGSDLRFDPAAATCLRARMARDPADHGFNGDLSMRVCARLADALTRRHGEVSLHP</sequence>
<evidence type="ECO:0000313" key="3">
    <source>
        <dbReference type="EMBL" id="TCS60677.1"/>
    </source>
</evidence>
<dbReference type="InterPro" id="IPR045864">
    <property type="entry name" value="aa-tRNA-synth_II/BPL/LPL"/>
</dbReference>
<gene>
    <name evidence="3" type="ORF">EDD55_110154</name>
</gene>
<dbReference type="Pfam" id="PF21948">
    <property type="entry name" value="LplA-B_cat"/>
    <property type="match status" value="1"/>
</dbReference>
<keyword evidence="3" id="KW-0436">Ligase</keyword>
<evidence type="ECO:0000259" key="2">
    <source>
        <dbReference type="PROSITE" id="PS51733"/>
    </source>
</evidence>
<comment type="caution">
    <text evidence="3">The sequence shown here is derived from an EMBL/GenBank/DDBJ whole genome shotgun (WGS) entry which is preliminary data.</text>
</comment>
<organism evidence="3 4">
    <name type="scientific">Varunaivibrio sulfuroxidans</name>
    <dbReference type="NCBI Taxonomy" id="1773489"/>
    <lineage>
        <taxon>Bacteria</taxon>
        <taxon>Pseudomonadati</taxon>
        <taxon>Pseudomonadota</taxon>
        <taxon>Alphaproteobacteria</taxon>
        <taxon>Rhodospirillales</taxon>
        <taxon>Magnetovibrionaceae</taxon>
        <taxon>Varunaivibrio</taxon>
    </lineage>
</organism>
<dbReference type="PROSITE" id="PS51733">
    <property type="entry name" value="BPL_LPL_CATALYTIC"/>
    <property type="match status" value="1"/>
</dbReference>
<dbReference type="Proteomes" id="UP000295304">
    <property type="component" value="Unassembled WGS sequence"/>
</dbReference>
<dbReference type="GO" id="GO:0016874">
    <property type="term" value="F:ligase activity"/>
    <property type="evidence" value="ECO:0007669"/>
    <property type="project" value="UniProtKB-KW"/>
</dbReference>
<keyword evidence="4" id="KW-1185">Reference proteome</keyword>
<evidence type="ECO:0000313" key="4">
    <source>
        <dbReference type="Proteomes" id="UP000295304"/>
    </source>
</evidence>
<dbReference type="PANTHER" id="PTHR43679:SF2">
    <property type="entry name" value="OCTANOYL-[GCVH]:PROTEIN N-OCTANOYLTRANSFERASE"/>
    <property type="match status" value="1"/>
</dbReference>
<reference evidence="3 4" key="1">
    <citation type="submission" date="2019-03" db="EMBL/GenBank/DDBJ databases">
        <title>Genomic Encyclopedia of Type Strains, Phase IV (KMG-IV): sequencing the most valuable type-strain genomes for metagenomic binning, comparative biology and taxonomic classification.</title>
        <authorList>
            <person name="Goeker M."/>
        </authorList>
    </citation>
    <scope>NUCLEOTIDE SEQUENCE [LARGE SCALE GENOMIC DNA]</scope>
    <source>
        <strain evidence="3 4">DSM 101688</strain>
    </source>
</reference>
<protein>
    <submittedName>
        <fullName evidence="3">Biotin/lipoate A/B protein ligase family protein</fullName>
    </submittedName>
</protein>
<dbReference type="PANTHER" id="PTHR43679">
    <property type="entry name" value="OCTANOYLTRANSFERASE LIPM-RELATED"/>
    <property type="match status" value="1"/>
</dbReference>
<dbReference type="InterPro" id="IPR004143">
    <property type="entry name" value="BPL_LPL_catalytic"/>
</dbReference>
<name>A0A4R3J5S2_9PROT</name>
<dbReference type="InterPro" id="IPR050664">
    <property type="entry name" value="Octanoyltrans_LipM/LipL"/>
</dbReference>
<evidence type="ECO:0000256" key="1">
    <source>
        <dbReference type="SAM" id="MobiDB-lite"/>
    </source>
</evidence>